<feature type="transmembrane region" description="Helical" evidence="7">
    <location>
        <begin position="298"/>
        <end position="318"/>
    </location>
</feature>
<dbReference type="Pfam" id="PF06963">
    <property type="entry name" value="FPN1"/>
    <property type="match status" value="1"/>
</dbReference>
<dbReference type="GO" id="GO:0005381">
    <property type="term" value="F:iron ion transmembrane transporter activity"/>
    <property type="evidence" value="ECO:0007669"/>
    <property type="project" value="UniProtKB-UniRule"/>
</dbReference>
<comment type="caution">
    <text evidence="7">Lacks conserved residue(s) required for the propagation of feature annotation.</text>
</comment>
<dbReference type="OrthoDB" id="648861at2759"/>
<feature type="non-terminal residue" evidence="8">
    <location>
        <position position="348"/>
    </location>
</feature>
<evidence type="ECO:0000256" key="4">
    <source>
        <dbReference type="ARBA" id="ARBA00022692"/>
    </source>
</evidence>
<dbReference type="SUPFAM" id="SSF103473">
    <property type="entry name" value="MFS general substrate transporter"/>
    <property type="match status" value="1"/>
</dbReference>
<comment type="similarity">
    <text evidence="2 7">Belongs to the ferroportin (FP) (TC 2.A.100) family. SLC40A subfamily.</text>
</comment>
<keyword evidence="6 7" id="KW-0472">Membrane</keyword>
<dbReference type="PANTHER" id="PTHR11660">
    <property type="entry name" value="SOLUTE CARRIER FAMILY 40 MEMBER"/>
    <property type="match status" value="1"/>
</dbReference>
<comment type="subcellular location">
    <subcellularLocation>
        <location evidence="1 7">Membrane</location>
        <topology evidence="1 7">Multi-pass membrane protein</topology>
    </subcellularLocation>
</comment>
<keyword evidence="3 7" id="KW-0813">Transport</keyword>
<accession>A0A443SK31</accession>
<sequence>MKIKCSFNEKNRVKKSIKVEENEGSLPKGIVYKLCLNRVLSSWGDRTWEFATGLLLIKLYPESLLLAAIQGILNSVAVIIFSPVIGRWIEKSPRLREAKVTLFIQNGAVICSSFFASLYFKRNAIENDSLREIITQGAPIAFVLFSVVGQVFSCGYTLVLEKDWLLALVSNNQELTHLNALLRQIDLSCQTVAPFLVGFLTQYSEFATASFLCCWNVISTTAEYLILRNIYYTGPQSVRNTKSVPQEHELKIFDLLAIKEYCSEFLLPGLGFALLYLTVLGFDSVTIGFLVTHAVSDSLVGAVSLCAGLFGIFGTRLFKECVEKCGLKVTGQLGFILNLACVAPCLTM</sequence>
<evidence type="ECO:0000256" key="1">
    <source>
        <dbReference type="ARBA" id="ARBA00004141"/>
    </source>
</evidence>
<dbReference type="PANTHER" id="PTHR11660:SF57">
    <property type="entry name" value="SOLUTE CARRIER FAMILY 40 MEMBER"/>
    <property type="match status" value="1"/>
</dbReference>
<reference evidence="8 9" key="1">
    <citation type="journal article" date="2018" name="Gigascience">
        <title>Genomes of trombidid mites reveal novel predicted allergens and laterally-transferred genes associated with secondary metabolism.</title>
        <authorList>
            <person name="Dong X."/>
            <person name="Chaisiri K."/>
            <person name="Xia D."/>
            <person name="Armstrong S.D."/>
            <person name="Fang Y."/>
            <person name="Donnelly M.J."/>
            <person name="Kadowaki T."/>
            <person name="McGarry J.W."/>
            <person name="Darby A.C."/>
            <person name="Makepeace B.L."/>
        </authorList>
    </citation>
    <scope>NUCLEOTIDE SEQUENCE [LARGE SCALE GENOMIC DNA]</scope>
    <source>
        <strain evidence="8">UoL-UT</strain>
    </source>
</reference>
<comment type="caution">
    <text evidence="8">The sequence shown here is derived from an EMBL/GenBank/DDBJ whole genome shotgun (WGS) entry which is preliminary data.</text>
</comment>
<dbReference type="VEuPathDB" id="VectorBase:LDEU004181"/>
<organism evidence="8 9">
    <name type="scientific">Leptotrombidium deliense</name>
    <dbReference type="NCBI Taxonomy" id="299467"/>
    <lineage>
        <taxon>Eukaryota</taxon>
        <taxon>Metazoa</taxon>
        <taxon>Ecdysozoa</taxon>
        <taxon>Arthropoda</taxon>
        <taxon>Chelicerata</taxon>
        <taxon>Arachnida</taxon>
        <taxon>Acari</taxon>
        <taxon>Acariformes</taxon>
        <taxon>Trombidiformes</taxon>
        <taxon>Prostigmata</taxon>
        <taxon>Anystina</taxon>
        <taxon>Parasitengona</taxon>
        <taxon>Trombiculoidea</taxon>
        <taxon>Trombiculidae</taxon>
        <taxon>Leptotrombidium</taxon>
    </lineage>
</organism>
<keyword evidence="9" id="KW-1185">Reference proteome</keyword>
<proteinExistence type="inferred from homology"/>
<evidence type="ECO:0000256" key="7">
    <source>
        <dbReference type="RuleBase" id="RU365065"/>
    </source>
</evidence>
<dbReference type="AlphaFoldDB" id="A0A443SK31"/>
<feature type="transmembrane region" description="Helical" evidence="7">
    <location>
        <begin position="100"/>
        <end position="120"/>
    </location>
</feature>
<evidence type="ECO:0000256" key="6">
    <source>
        <dbReference type="ARBA" id="ARBA00023136"/>
    </source>
</evidence>
<feature type="transmembrane region" description="Helical" evidence="7">
    <location>
        <begin position="140"/>
        <end position="160"/>
    </location>
</feature>
<gene>
    <name evidence="8" type="ORF">B4U80_03951</name>
</gene>
<feature type="transmembrane region" description="Helical" evidence="7">
    <location>
        <begin position="64"/>
        <end position="88"/>
    </location>
</feature>
<dbReference type="EMBL" id="NCKV01001728">
    <property type="protein sequence ID" value="RWS27863.1"/>
    <property type="molecule type" value="Genomic_DNA"/>
</dbReference>
<protein>
    <recommendedName>
        <fullName evidence="7">Solute carrier family 40 member</fullName>
    </recommendedName>
</protein>
<dbReference type="STRING" id="299467.A0A443SK31"/>
<feature type="transmembrane region" description="Helical" evidence="7">
    <location>
        <begin position="265"/>
        <end position="292"/>
    </location>
</feature>
<keyword evidence="5 7" id="KW-1133">Transmembrane helix</keyword>
<evidence type="ECO:0000313" key="8">
    <source>
        <dbReference type="EMBL" id="RWS27863.1"/>
    </source>
</evidence>
<dbReference type="InterPro" id="IPR009716">
    <property type="entry name" value="Ferroportin-1"/>
</dbReference>
<evidence type="ECO:0000256" key="2">
    <source>
        <dbReference type="ARBA" id="ARBA00006279"/>
    </source>
</evidence>
<name>A0A443SK31_9ACAR</name>
<evidence type="ECO:0000313" key="9">
    <source>
        <dbReference type="Proteomes" id="UP000288716"/>
    </source>
</evidence>
<keyword evidence="7" id="KW-0406">Ion transport</keyword>
<keyword evidence="4 7" id="KW-0812">Transmembrane</keyword>
<comment type="function">
    <text evidence="7">May be involved in iron transport and iron homeostasis.</text>
</comment>
<dbReference type="Proteomes" id="UP000288716">
    <property type="component" value="Unassembled WGS sequence"/>
</dbReference>
<evidence type="ECO:0000256" key="5">
    <source>
        <dbReference type="ARBA" id="ARBA00022989"/>
    </source>
</evidence>
<dbReference type="GO" id="GO:0016020">
    <property type="term" value="C:membrane"/>
    <property type="evidence" value="ECO:0007669"/>
    <property type="project" value="UniProtKB-SubCell"/>
</dbReference>
<evidence type="ECO:0000256" key="3">
    <source>
        <dbReference type="ARBA" id="ARBA00022448"/>
    </source>
</evidence>
<dbReference type="InterPro" id="IPR036259">
    <property type="entry name" value="MFS_trans_sf"/>
</dbReference>